<keyword evidence="1" id="KW-0560">Oxidoreductase</keyword>
<dbReference type="RefSeq" id="WP_054294476.1">
    <property type="nucleotide sequence ID" value="NZ_CP012752.1"/>
</dbReference>
<dbReference type="Pfam" id="PF13738">
    <property type="entry name" value="Pyr_redox_3"/>
    <property type="match status" value="1"/>
</dbReference>
<accession>A0A0N9I1Z8</accession>
<gene>
    <name evidence="1" type="ORF">AOZ06_42120</name>
</gene>
<name>A0A0N9I1Z8_9PSEU</name>
<dbReference type="EMBL" id="CP012752">
    <property type="protein sequence ID" value="ALG12584.1"/>
    <property type="molecule type" value="Genomic_DNA"/>
</dbReference>
<dbReference type="SUPFAM" id="SSF51905">
    <property type="entry name" value="FAD/NAD(P)-binding domain"/>
    <property type="match status" value="2"/>
</dbReference>
<dbReference type="AlphaFoldDB" id="A0A0N9I1Z8"/>
<proteinExistence type="predicted"/>
<organism evidence="1 2">
    <name type="scientific">Kibdelosporangium phytohabitans</name>
    <dbReference type="NCBI Taxonomy" id="860235"/>
    <lineage>
        <taxon>Bacteria</taxon>
        <taxon>Bacillati</taxon>
        <taxon>Actinomycetota</taxon>
        <taxon>Actinomycetes</taxon>
        <taxon>Pseudonocardiales</taxon>
        <taxon>Pseudonocardiaceae</taxon>
        <taxon>Kibdelosporangium</taxon>
    </lineage>
</organism>
<dbReference type="KEGG" id="kphy:AOZ06_42120"/>
<dbReference type="GO" id="GO:0004497">
    <property type="term" value="F:monooxygenase activity"/>
    <property type="evidence" value="ECO:0007669"/>
    <property type="project" value="UniProtKB-KW"/>
</dbReference>
<reference evidence="1 2" key="1">
    <citation type="submission" date="2015-07" db="EMBL/GenBank/DDBJ databases">
        <title>Genome sequencing of Kibdelosporangium phytohabitans.</title>
        <authorList>
            <person name="Qin S."/>
            <person name="Xing K."/>
        </authorList>
    </citation>
    <scope>NUCLEOTIDE SEQUENCE [LARGE SCALE GENOMIC DNA]</scope>
    <source>
        <strain evidence="1 2">KLBMP1111</strain>
    </source>
</reference>
<evidence type="ECO:0000313" key="1">
    <source>
        <dbReference type="EMBL" id="ALG12584.1"/>
    </source>
</evidence>
<sequence>MTSTINQSVSTGKGGRPTPHVRVAIIGTGFSGLGVAIRLLQNKVKDFVLLERAGEVGGTWRDNTYPGCACDVASVLYSYSFAQKSDWNSTYGTRQELFDYLKDVADRHGVRPYVKFDHEVLAAKWDENLRRWHIRTSQGDYTAQVLVAGSGYLSDPVIPDVPGIEDFQGKIMHSSQWDHSYELDGRNVAVIGTGASAIQFVPAIQPKVGHLDLYQRSAPWVGPKPDKQIKGVHGWALKRVPGYRAFRRGWNKNGREILAFLFKRPPLAEKTIQGMAQRHLAKSVPDAELRAKLTPDFAVACKRLLFSNKWYPAIQQDNVEIIGGEITKVTQNGIVGSDGRERAVDAIILGTGFLATKRPIAEKLSGRGGVKLADAWEAGGMKAYRGTTVAGFPNLFLMLGPNTTLGHSSQTVMIEAQIAYVVDAVKTLAKRGLSSVEVGADAQEAYNKEIESLLDGSVWDAKTCTSWYTDSTGRNPSIWPANTRKFTRGTKKFDLDAYQVATLAGAETHADVKA</sequence>
<dbReference type="InterPro" id="IPR051209">
    <property type="entry name" value="FAD-bind_Monooxygenase_sf"/>
</dbReference>
<dbReference type="InterPro" id="IPR036188">
    <property type="entry name" value="FAD/NAD-bd_sf"/>
</dbReference>
<evidence type="ECO:0000313" key="2">
    <source>
        <dbReference type="Proteomes" id="UP000063699"/>
    </source>
</evidence>
<protein>
    <submittedName>
        <fullName evidence="1">4-hydroxyacetophenone monooxygenase</fullName>
    </submittedName>
</protein>
<dbReference type="PANTHER" id="PTHR42877:SF4">
    <property type="entry name" value="FAD_NAD(P)-BINDING DOMAIN-CONTAINING PROTEIN-RELATED"/>
    <property type="match status" value="1"/>
</dbReference>
<keyword evidence="1" id="KW-0503">Monooxygenase</keyword>
<keyword evidence="2" id="KW-1185">Reference proteome</keyword>
<dbReference type="OrthoDB" id="5168853at2"/>
<dbReference type="Proteomes" id="UP000063699">
    <property type="component" value="Chromosome"/>
</dbReference>
<dbReference type="STRING" id="860235.AOZ06_42120"/>
<dbReference type="PANTHER" id="PTHR42877">
    <property type="entry name" value="L-ORNITHINE N(5)-MONOOXYGENASE-RELATED"/>
    <property type="match status" value="1"/>
</dbReference>
<dbReference type="Gene3D" id="3.50.50.60">
    <property type="entry name" value="FAD/NAD(P)-binding domain"/>
    <property type="match status" value="2"/>
</dbReference>